<accession>A0A0L0DRG4</accession>
<dbReference type="EMBL" id="GL349438">
    <property type="protein sequence ID" value="KNC54581.1"/>
    <property type="molecule type" value="Genomic_DNA"/>
</dbReference>
<feature type="region of interest" description="Disordered" evidence="5">
    <location>
        <begin position="316"/>
        <end position="338"/>
    </location>
</feature>
<evidence type="ECO:0000256" key="3">
    <source>
        <dbReference type="PROSITE-ProRule" id="PRU00192"/>
    </source>
</evidence>
<gene>
    <name evidence="8" type="ORF">AMSG_01437</name>
</gene>
<feature type="compositionally biased region" description="Low complexity" evidence="5">
    <location>
        <begin position="283"/>
        <end position="300"/>
    </location>
</feature>
<dbReference type="InterPro" id="IPR051025">
    <property type="entry name" value="RhoGAP"/>
</dbReference>
<dbReference type="GeneID" id="25561187"/>
<evidence type="ECO:0000313" key="9">
    <source>
        <dbReference type="Proteomes" id="UP000054408"/>
    </source>
</evidence>
<dbReference type="Pfam" id="PF00018">
    <property type="entry name" value="SH3_1"/>
    <property type="match status" value="1"/>
</dbReference>
<feature type="compositionally biased region" description="Low complexity" evidence="5">
    <location>
        <begin position="645"/>
        <end position="667"/>
    </location>
</feature>
<feature type="compositionally biased region" description="Low complexity" evidence="5">
    <location>
        <begin position="390"/>
        <end position="399"/>
    </location>
</feature>
<name>A0A0L0DRG4_THETB</name>
<dbReference type="PROSITE" id="PS51257">
    <property type="entry name" value="PROKAR_LIPOPROTEIN"/>
    <property type="match status" value="1"/>
</dbReference>
<feature type="region of interest" description="Disordered" evidence="5">
    <location>
        <begin position="757"/>
        <end position="798"/>
    </location>
</feature>
<feature type="compositionally biased region" description="Low complexity" evidence="5">
    <location>
        <begin position="621"/>
        <end position="637"/>
    </location>
</feature>
<dbReference type="PANTHER" id="PTHR15228">
    <property type="entry name" value="SPERMATHECAL PHYSIOLOGY VARIANT"/>
    <property type="match status" value="1"/>
</dbReference>
<feature type="region of interest" description="Disordered" evidence="5">
    <location>
        <begin position="252"/>
        <end position="300"/>
    </location>
</feature>
<evidence type="ECO:0000259" key="7">
    <source>
        <dbReference type="PROSITE" id="PS50238"/>
    </source>
</evidence>
<dbReference type="InterPro" id="IPR008936">
    <property type="entry name" value="Rho_GTPase_activation_prot"/>
</dbReference>
<dbReference type="CDD" id="cd00159">
    <property type="entry name" value="RhoGAP"/>
    <property type="match status" value="1"/>
</dbReference>
<evidence type="ECO:0000256" key="5">
    <source>
        <dbReference type="SAM" id="MobiDB-lite"/>
    </source>
</evidence>
<dbReference type="GO" id="GO:0005096">
    <property type="term" value="F:GTPase activator activity"/>
    <property type="evidence" value="ECO:0007669"/>
    <property type="project" value="UniProtKB-KW"/>
</dbReference>
<feature type="region of interest" description="Disordered" evidence="5">
    <location>
        <begin position="584"/>
        <end position="685"/>
    </location>
</feature>
<dbReference type="Pfam" id="PF00620">
    <property type="entry name" value="RhoGAP"/>
    <property type="match status" value="1"/>
</dbReference>
<dbReference type="SUPFAM" id="SSF48350">
    <property type="entry name" value="GTPase activation domain, GAP"/>
    <property type="match status" value="1"/>
</dbReference>
<proteinExistence type="predicted"/>
<feature type="domain" description="Rho-GAP" evidence="7">
    <location>
        <begin position="6"/>
        <end position="198"/>
    </location>
</feature>
<dbReference type="SMART" id="SM00324">
    <property type="entry name" value="RhoGAP"/>
    <property type="match status" value="1"/>
</dbReference>
<evidence type="ECO:0000256" key="1">
    <source>
        <dbReference type="ARBA" id="ARBA00022443"/>
    </source>
</evidence>
<sequence>MQCMGGRLEDTLAAEGGALPALVFACVTFLADAGIYTDGIFRVSASASDIAELKTALESQTSAGDALVIPTDTEAAAVAALLKEYLRELPEPIVADHLFEVFMGVVEDEEYALDEERMFKVLLLLDPPRKSLMAVLMGLLHEISTYANINRMTASNLAAVMAPNILRRKGMAPLEEAERSSTAIKFMSFAIEHAPALIAKLAPDGVSDFAFITRSRNPLALMSDSSDDDTAGMLGTSAAALELAIGTGGAVTRATRSRTYTDSSGLLATSSDDDGLLTPAGPMPNLSSSSSGNSSSPGAAALSPANAVVVLVSSSDNDDDGLASSVAAPAASHGSPEKPIVIHAGTEEPVPVAAPTSAPQPELEPVVADAAAGDESSSGDLVESPVRPYATLPPATTAPSSDAELADLRKQLKLACAENQAQARQHADELKRVHANYAHDLEVLRTHLREAEAKAEEASLTVTPLHQETVAVMQAEIRSLSEKLAAAGVNPKSGNPELCMRMLPPIAPQALTTDDNEPLRAHVWASFASFTDSDELLNIREGDELDVLSTEGNWWLARSRATGATGLVPSNHVVIDLENLVQRRREATESDASSGPAPTTAEQADPDADPTPTEQADSALAPAEQADPDTAPTTAEQADTDTAEQVDSAPAPADDADPSPDTAPAPAKQADTDTAAALKASQDAHKTAAARAQEFAGKLIGSQAQIEELTSELDAARARMAEMQVTIRRLIEQMPAAVHQYTRVFRELDSSIDTSLEDSMHRSRSMSRSPSPPAAAAPRGVTSAAAAVPSGPRTPEQILSAYRADRAKRDVASAVHS</sequence>
<protein>
    <recommendedName>
        <fullName evidence="10">SH3 domain-containing protein</fullName>
    </recommendedName>
</protein>
<dbReference type="InterPro" id="IPR001452">
    <property type="entry name" value="SH3_domain"/>
</dbReference>
<evidence type="ECO:0008006" key="10">
    <source>
        <dbReference type="Google" id="ProtNLM"/>
    </source>
</evidence>
<dbReference type="AlphaFoldDB" id="A0A0L0DRG4"/>
<dbReference type="eggNOG" id="KOG4270">
    <property type="taxonomic scope" value="Eukaryota"/>
</dbReference>
<feature type="domain" description="SH3" evidence="6">
    <location>
        <begin position="505"/>
        <end position="578"/>
    </location>
</feature>
<keyword evidence="2" id="KW-0343">GTPase activation</keyword>
<organism evidence="8 9">
    <name type="scientific">Thecamonas trahens ATCC 50062</name>
    <dbReference type="NCBI Taxonomy" id="461836"/>
    <lineage>
        <taxon>Eukaryota</taxon>
        <taxon>Apusozoa</taxon>
        <taxon>Apusomonadida</taxon>
        <taxon>Apusomonadidae</taxon>
        <taxon>Thecamonas</taxon>
    </lineage>
</organism>
<dbReference type="RefSeq" id="XP_013761490.1">
    <property type="nucleotide sequence ID" value="XM_013906036.1"/>
</dbReference>
<evidence type="ECO:0000259" key="6">
    <source>
        <dbReference type="PROSITE" id="PS50002"/>
    </source>
</evidence>
<dbReference type="SUPFAM" id="SSF50044">
    <property type="entry name" value="SH3-domain"/>
    <property type="match status" value="1"/>
</dbReference>
<dbReference type="PANTHER" id="PTHR15228:SF25">
    <property type="entry name" value="F-BAR DOMAIN-CONTAINING PROTEIN"/>
    <property type="match status" value="1"/>
</dbReference>
<dbReference type="OMA" id="RCASHEG"/>
<dbReference type="SMART" id="SM00326">
    <property type="entry name" value="SH3"/>
    <property type="match status" value="1"/>
</dbReference>
<reference evidence="8 9" key="1">
    <citation type="submission" date="2010-05" db="EMBL/GenBank/DDBJ databases">
        <title>The Genome Sequence of Thecamonas trahens ATCC 50062.</title>
        <authorList>
            <consortium name="The Broad Institute Genome Sequencing Platform"/>
            <person name="Russ C."/>
            <person name="Cuomo C."/>
            <person name="Shea T."/>
            <person name="Young S.K."/>
            <person name="Zeng Q."/>
            <person name="Koehrsen M."/>
            <person name="Haas B."/>
            <person name="Borodovsky M."/>
            <person name="Guigo R."/>
            <person name="Alvarado L."/>
            <person name="Berlin A."/>
            <person name="Bochicchio J."/>
            <person name="Borenstein D."/>
            <person name="Chapman S."/>
            <person name="Chen Z."/>
            <person name="Freedman E."/>
            <person name="Gellesch M."/>
            <person name="Goldberg J."/>
            <person name="Griggs A."/>
            <person name="Gujja S."/>
            <person name="Heilman E."/>
            <person name="Heiman D."/>
            <person name="Hepburn T."/>
            <person name="Howarth C."/>
            <person name="Jen D."/>
            <person name="Larson L."/>
            <person name="Mehta T."/>
            <person name="Park D."/>
            <person name="Pearson M."/>
            <person name="Roberts A."/>
            <person name="Saif S."/>
            <person name="Shenoy N."/>
            <person name="Sisk P."/>
            <person name="Stolte C."/>
            <person name="Sykes S."/>
            <person name="Thomson T."/>
            <person name="Walk T."/>
            <person name="White J."/>
            <person name="Yandava C."/>
            <person name="Burger G."/>
            <person name="Gray M.W."/>
            <person name="Holland P.W.H."/>
            <person name="King N."/>
            <person name="Lang F.B.F."/>
            <person name="Roger A.J."/>
            <person name="Ruiz-Trillo I."/>
            <person name="Lander E."/>
            <person name="Nusbaum C."/>
        </authorList>
    </citation>
    <scope>NUCLEOTIDE SEQUENCE [LARGE SCALE GENOMIC DNA]</scope>
    <source>
        <strain evidence="8 9">ATCC 50062</strain>
    </source>
</reference>
<evidence type="ECO:0000313" key="8">
    <source>
        <dbReference type="EMBL" id="KNC54581.1"/>
    </source>
</evidence>
<dbReference type="PROSITE" id="PS50238">
    <property type="entry name" value="RHOGAP"/>
    <property type="match status" value="1"/>
</dbReference>
<dbReference type="GO" id="GO:0007165">
    <property type="term" value="P:signal transduction"/>
    <property type="evidence" value="ECO:0007669"/>
    <property type="project" value="InterPro"/>
</dbReference>
<dbReference type="InterPro" id="IPR000198">
    <property type="entry name" value="RhoGAP_dom"/>
</dbReference>
<keyword evidence="9" id="KW-1185">Reference proteome</keyword>
<evidence type="ECO:0000256" key="4">
    <source>
        <dbReference type="SAM" id="Coils"/>
    </source>
</evidence>
<feature type="coiled-coil region" evidence="4">
    <location>
        <begin position="405"/>
        <end position="461"/>
    </location>
</feature>
<dbReference type="PROSITE" id="PS50002">
    <property type="entry name" value="SH3"/>
    <property type="match status" value="1"/>
</dbReference>
<keyword evidence="1 3" id="KW-0728">SH3 domain</keyword>
<keyword evidence="4" id="KW-0175">Coiled coil</keyword>
<dbReference type="OrthoDB" id="19923at2759"/>
<feature type="coiled-coil region" evidence="4">
    <location>
        <begin position="699"/>
        <end position="733"/>
    </location>
</feature>
<dbReference type="Gene3D" id="2.30.30.40">
    <property type="entry name" value="SH3 Domains"/>
    <property type="match status" value="1"/>
</dbReference>
<dbReference type="Gene3D" id="1.10.555.10">
    <property type="entry name" value="Rho GTPase activation protein"/>
    <property type="match status" value="1"/>
</dbReference>
<evidence type="ECO:0000256" key="2">
    <source>
        <dbReference type="ARBA" id="ARBA00022468"/>
    </source>
</evidence>
<dbReference type="Proteomes" id="UP000054408">
    <property type="component" value="Unassembled WGS sequence"/>
</dbReference>
<dbReference type="InterPro" id="IPR036028">
    <property type="entry name" value="SH3-like_dom_sf"/>
</dbReference>
<feature type="region of interest" description="Disordered" evidence="5">
    <location>
        <begin position="372"/>
        <end position="401"/>
    </location>
</feature>
<feature type="compositionally biased region" description="Polar residues" evidence="5">
    <location>
        <begin position="590"/>
        <end position="602"/>
    </location>
</feature>
<feature type="compositionally biased region" description="Polar residues" evidence="5">
    <location>
        <begin position="257"/>
        <end position="270"/>
    </location>
</feature>